<dbReference type="Proteomes" id="UP000805193">
    <property type="component" value="Unassembled WGS sequence"/>
</dbReference>
<protein>
    <submittedName>
        <fullName evidence="1">Uncharacterized protein</fullName>
    </submittedName>
</protein>
<evidence type="ECO:0000313" key="1">
    <source>
        <dbReference type="EMBL" id="KAG0420097.1"/>
    </source>
</evidence>
<sequence length="161" mass="18375">MSSLDIVQSLQTKQLMLDLLTTSKLPKTLAAFSRQLEPVKIIHFFKCMESLCDYSTDDGDLFLAHLAVHPERTFSCSYCGKLILRNVPWEDLCLHIVDAHTELARCPYKKCIFVSKTQRAIDDHIMHVHQSFESDEIEVLVLPEGNAGPGLFSTYVLWSWC</sequence>
<keyword evidence="2" id="KW-1185">Reference proteome</keyword>
<proteinExistence type="predicted"/>
<accession>A0AC60PHW8</accession>
<dbReference type="EMBL" id="JABSTQ010010543">
    <property type="protein sequence ID" value="KAG0420097.1"/>
    <property type="molecule type" value="Genomic_DNA"/>
</dbReference>
<name>A0AC60PHW8_IXOPE</name>
<comment type="caution">
    <text evidence="1">The sequence shown here is derived from an EMBL/GenBank/DDBJ whole genome shotgun (WGS) entry which is preliminary data.</text>
</comment>
<evidence type="ECO:0000313" key="2">
    <source>
        <dbReference type="Proteomes" id="UP000805193"/>
    </source>
</evidence>
<reference evidence="1 2" key="1">
    <citation type="journal article" date="2020" name="Cell">
        <title>Large-Scale Comparative Analyses of Tick Genomes Elucidate Their Genetic Diversity and Vector Capacities.</title>
        <authorList>
            <consortium name="Tick Genome and Microbiome Consortium (TIGMIC)"/>
            <person name="Jia N."/>
            <person name="Wang J."/>
            <person name="Shi W."/>
            <person name="Du L."/>
            <person name="Sun Y."/>
            <person name="Zhan W."/>
            <person name="Jiang J.F."/>
            <person name="Wang Q."/>
            <person name="Zhang B."/>
            <person name="Ji P."/>
            <person name="Bell-Sakyi L."/>
            <person name="Cui X.M."/>
            <person name="Yuan T.T."/>
            <person name="Jiang B.G."/>
            <person name="Yang W.F."/>
            <person name="Lam T.T."/>
            <person name="Chang Q.C."/>
            <person name="Ding S.J."/>
            <person name="Wang X.J."/>
            <person name="Zhu J.G."/>
            <person name="Ruan X.D."/>
            <person name="Zhao L."/>
            <person name="Wei J.T."/>
            <person name="Ye R.Z."/>
            <person name="Que T.C."/>
            <person name="Du C.H."/>
            <person name="Zhou Y.H."/>
            <person name="Cheng J.X."/>
            <person name="Dai P.F."/>
            <person name="Guo W.B."/>
            <person name="Han X.H."/>
            <person name="Huang E.J."/>
            <person name="Li L.F."/>
            <person name="Wei W."/>
            <person name="Gao Y.C."/>
            <person name="Liu J.Z."/>
            <person name="Shao H.Z."/>
            <person name="Wang X."/>
            <person name="Wang C.C."/>
            <person name="Yang T.C."/>
            <person name="Huo Q.B."/>
            <person name="Li W."/>
            <person name="Chen H.Y."/>
            <person name="Chen S.E."/>
            <person name="Zhou L.G."/>
            <person name="Ni X.B."/>
            <person name="Tian J.H."/>
            <person name="Sheng Y."/>
            <person name="Liu T."/>
            <person name="Pan Y.S."/>
            <person name="Xia L.Y."/>
            <person name="Li J."/>
            <person name="Zhao F."/>
            <person name="Cao W.C."/>
        </authorList>
    </citation>
    <scope>NUCLEOTIDE SEQUENCE [LARGE SCALE GENOMIC DNA]</scope>
    <source>
        <strain evidence="1">Iper-2018</strain>
    </source>
</reference>
<organism evidence="1 2">
    <name type="scientific">Ixodes persulcatus</name>
    <name type="common">Taiga tick</name>
    <dbReference type="NCBI Taxonomy" id="34615"/>
    <lineage>
        <taxon>Eukaryota</taxon>
        <taxon>Metazoa</taxon>
        <taxon>Ecdysozoa</taxon>
        <taxon>Arthropoda</taxon>
        <taxon>Chelicerata</taxon>
        <taxon>Arachnida</taxon>
        <taxon>Acari</taxon>
        <taxon>Parasitiformes</taxon>
        <taxon>Ixodida</taxon>
        <taxon>Ixodoidea</taxon>
        <taxon>Ixodidae</taxon>
        <taxon>Ixodinae</taxon>
        <taxon>Ixodes</taxon>
    </lineage>
</organism>
<gene>
    <name evidence="1" type="ORF">HPB47_003682</name>
</gene>